<dbReference type="NCBIfam" id="NF033542">
    <property type="entry name" value="transpos_IS110"/>
    <property type="match status" value="1"/>
</dbReference>
<evidence type="ECO:0000313" key="3">
    <source>
        <dbReference type="EMBL" id="TQL65975.1"/>
    </source>
</evidence>
<dbReference type="PANTHER" id="PTHR33055:SF16">
    <property type="entry name" value="TRANSPOSASE FOR INSERTION SEQUENCE ELEMENT IS1547"/>
    <property type="match status" value="1"/>
</dbReference>
<dbReference type="Proteomes" id="UP000319746">
    <property type="component" value="Unassembled WGS sequence"/>
</dbReference>
<keyword evidence="5" id="KW-1185">Reference proteome</keyword>
<dbReference type="Pfam" id="PF01548">
    <property type="entry name" value="DEDD_Tnp_IS110"/>
    <property type="match status" value="1"/>
</dbReference>
<name>A0A543A058_9MICC</name>
<dbReference type="GO" id="GO:0004803">
    <property type="term" value="F:transposase activity"/>
    <property type="evidence" value="ECO:0007669"/>
    <property type="project" value="InterPro"/>
</dbReference>
<dbReference type="InterPro" id="IPR047650">
    <property type="entry name" value="Transpos_IS110"/>
</dbReference>
<dbReference type="PANTHER" id="PTHR33055">
    <property type="entry name" value="TRANSPOSASE FOR INSERTION SEQUENCE ELEMENT IS1111A"/>
    <property type="match status" value="1"/>
</dbReference>
<evidence type="ECO:0000259" key="2">
    <source>
        <dbReference type="Pfam" id="PF02371"/>
    </source>
</evidence>
<accession>A0A543A058</accession>
<feature type="domain" description="Transposase IS116/IS110/IS902 C-terminal" evidence="2">
    <location>
        <begin position="237"/>
        <end position="317"/>
    </location>
</feature>
<evidence type="ECO:0000259" key="1">
    <source>
        <dbReference type="Pfam" id="PF01548"/>
    </source>
</evidence>
<dbReference type="GO" id="GO:0003677">
    <property type="term" value="F:DNA binding"/>
    <property type="evidence" value="ECO:0007669"/>
    <property type="project" value="InterPro"/>
</dbReference>
<evidence type="ECO:0000313" key="5">
    <source>
        <dbReference type="Proteomes" id="UP000319746"/>
    </source>
</evidence>
<feature type="domain" description="Transposase IS110-like N-terminal" evidence="1">
    <location>
        <begin position="13"/>
        <end position="166"/>
    </location>
</feature>
<sequence length="356" mass="39371">MSTIVSHQYAYVIGVDTHAATHTYAVVTNSGVHVDTQTFPTTKPGLRRALSWAGRRTDGDLDSLWVIEGIGSYGAELAKAVDTAGYEVVEAPRMSNKTRRGIGKTDPIDAFRIASAVLPLATDRLRKPRGHDDIQSALQILLTARDELARERTRAINALTALLRTIDLGIDARHALGMKIISQIASWRSRKEPISLAIARSEAIRLAQRVRQAHTEILQNDKQLSNLIAQSPAADLTNETGIGPVTAATMLVAWAYPGRLRNEAAFAALAGASPLPASSGNTVRYRLNRGGDRQLNRALNVIAMHRTIHDPETQAYVEKRRIEGKTDREIRRCLKRYLARRIYRHLNQAAHSAKRY</sequence>
<dbReference type="Pfam" id="PF02371">
    <property type="entry name" value="Transposase_20"/>
    <property type="match status" value="1"/>
</dbReference>
<protein>
    <submittedName>
        <fullName evidence="3">Transposase</fullName>
    </submittedName>
</protein>
<reference evidence="3 5" key="1">
    <citation type="submission" date="2019-06" db="EMBL/GenBank/DDBJ databases">
        <title>Sequencing the genomes of 1000 actinobacteria strains.</title>
        <authorList>
            <person name="Klenk H.-P."/>
        </authorList>
    </citation>
    <scope>NUCLEOTIDE SEQUENCE [LARGE SCALE GENOMIC DNA]</scope>
    <source>
        <strain evidence="3 5">DSM 24083</strain>
    </source>
</reference>
<dbReference type="OrthoDB" id="4337860at2"/>
<dbReference type="AlphaFoldDB" id="A0A543A058"/>
<dbReference type="GO" id="GO:0006313">
    <property type="term" value="P:DNA transposition"/>
    <property type="evidence" value="ECO:0007669"/>
    <property type="project" value="InterPro"/>
</dbReference>
<proteinExistence type="predicted"/>
<dbReference type="EMBL" id="VFOU01000004">
    <property type="protein sequence ID" value="TQL65975.1"/>
    <property type="molecule type" value="Genomic_DNA"/>
</dbReference>
<dbReference type="RefSeq" id="WP_141864909.1">
    <property type="nucleotide sequence ID" value="NZ_VFOU01000001.1"/>
</dbReference>
<comment type="caution">
    <text evidence="3">The sequence shown here is derived from an EMBL/GenBank/DDBJ whole genome shotgun (WGS) entry which is preliminary data.</text>
</comment>
<dbReference type="InterPro" id="IPR003346">
    <property type="entry name" value="Transposase_20"/>
</dbReference>
<gene>
    <name evidence="4" type="ORF">FB556_0806</name>
    <name evidence="3" type="ORF">FB556_2452</name>
</gene>
<evidence type="ECO:0000313" key="4">
    <source>
        <dbReference type="EMBL" id="TQL74343.1"/>
    </source>
</evidence>
<dbReference type="InterPro" id="IPR002525">
    <property type="entry name" value="Transp_IS110-like_N"/>
</dbReference>
<organism evidence="3 5">
    <name type="scientific">Enteractinococcus coprophilus</name>
    <dbReference type="NCBI Taxonomy" id="1027633"/>
    <lineage>
        <taxon>Bacteria</taxon>
        <taxon>Bacillati</taxon>
        <taxon>Actinomycetota</taxon>
        <taxon>Actinomycetes</taxon>
        <taxon>Micrococcales</taxon>
        <taxon>Micrococcaceae</taxon>
    </lineage>
</organism>
<dbReference type="EMBL" id="VFOU01000001">
    <property type="protein sequence ID" value="TQL74343.1"/>
    <property type="molecule type" value="Genomic_DNA"/>
</dbReference>